<dbReference type="Proteomes" id="UP000017396">
    <property type="component" value="Chromosome"/>
</dbReference>
<dbReference type="EMBL" id="CP003587">
    <property type="protein sequence ID" value="AGY57134.1"/>
    <property type="molecule type" value="Genomic_DNA"/>
</dbReference>
<organism evidence="1 2">
    <name type="scientific">Gloeobacter kilaueensis (strain ATCC BAA-2537 / CCAP 1431/1 / ULC 316 / JS1)</name>
    <dbReference type="NCBI Taxonomy" id="1183438"/>
    <lineage>
        <taxon>Bacteria</taxon>
        <taxon>Bacillati</taxon>
        <taxon>Cyanobacteriota</taxon>
        <taxon>Cyanophyceae</taxon>
        <taxon>Gloeobacterales</taxon>
        <taxon>Gloeobacteraceae</taxon>
        <taxon>Gloeobacter</taxon>
    </lineage>
</organism>
<proteinExistence type="predicted"/>
<dbReference type="STRING" id="1183438.GKIL_0888"/>
<dbReference type="RefSeq" id="WP_023172191.1">
    <property type="nucleotide sequence ID" value="NC_022600.1"/>
</dbReference>
<dbReference type="AlphaFoldDB" id="U5QHM2"/>
<reference evidence="1 2" key="1">
    <citation type="journal article" date="2013" name="PLoS ONE">
        <title>Cultivation and Complete Genome Sequencing of Gloeobacter kilaueensis sp. nov., from a Lava Cave in Kilauea Caldera, Hawai'i.</title>
        <authorList>
            <person name="Saw J.H."/>
            <person name="Schatz M."/>
            <person name="Brown M.V."/>
            <person name="Kunkel D.D."/>
            <person name="Foster J.S."/>
            <person name="Shick H."/>
            <person name="Christensen S."/>
            <person name="Hou S."/>
            <person name="Wan X."/>
            <person name="Donachie S.P."/>
        </authorList>
    </citation>
    <scope>NUCLEOTIDE SEQUENCE [LARGE SCALE GENOMIC DNA]</scope>
    <source>
        <strain evidence="2">JS</strain>
    </source>
</reference>
<keyword evidence="2" id="KW-1185">Reference proteome</keyword>
<gene>
    <name evidence="1" type="ORF">GKIL_0888</name>
</gene>
<sequence>MKTKQEAKEALMLAGWSEEEIESVGIVLPPPSPTINPEDLQTCPDRMQSFGPQRREENLDHWAKRGADRVCSYCGSMHPDEFVAFLRRAADPAQPDRLGLTDKNYKLYVHRPGVSNAGQGAIKFYKWHLAPEGQELEELEALFKAAVQQSRIKYGGIA</sequence>
<dbReference type="OrthoDB" id="8481937at2"/>
<name>U5QHM2_GLOK1</name>
<dbReference type="KEGG" id="glj:GKIL_0888"/>
<protein>
    <submittedName>
        <fullName evidence="1">Uncharacterized protein</fullName>
    </submittedName>
</protein>
<dbReference type="HOGENOM" id="CLU_1666913_0_0_3"/>
<evidence type="ECO:0000313" key="1">
    <source>
        <dbReference type="EMBL" id="AGY57134.1"/>
    </source>
</evidence>
<evidence type="ECO:0000313" key="2">
    <source>
        <dbReference type="Proteomes" id="UP000017396"/>
    </source>
</evidence>
<accession>U5QHM2</accession>